<proteinExistence type="predicted"/>
<keyword evidence="1" id="KW-1133">Transmembrane helix</keyword>
<accession>A0ABQ9I0Q4</accession>
<organism evidence="2 3">
    <name type="scientific">Dryococelus australis</name>
    <dbReference type="NCBI Taxonomy" id="614101"/>
    <lineage>
        <taxon>Eukaryota</taxon>
        <taxon>Metazoa</taxon>
        <taxon>Ecdysozoa</taxon>
        <taxon>Arthropoda</taxon>
        <taxon>Hexapoda</taxon>
        <taxon>Insecta</taxon>
        <taxon>Pterygota</taxon>
        <taxon>Neoptera</taxon>
        <taxon>Polyneoptera</taxon>
        <taxon>Phasmatodea</taxon>
        <taxon>Verophasmatodea</taxon>
        <taxon>Anareolatae</taxon>
        <taxon>Phasmatidae</taxon>
        <taxon>Eurycanthinae</taxon>
        <taxon>Dryococelus</taxon>
    </lineage>
</organism>
<feature type="transmembrane region" description="Helical" evidence="1">
    <location>
        <begin position="57"/>
        <end position="75"/>
    </location>
</feature>
<gene>
    <name evidence="2" type="ORF">PR048_009730</name>
</gene>
<evidence type="ECO:0000256" key="1">
    <source>
        <dbReference type="SAM" id="Phobius"/>
    </source>
</evidence>
<keyword evidence="1" id="KW-0812">Transmembrane</keyword>
<keyword evidence="1" id="KW-0472">Membrane</keyword>
<sequence>MNGKSNYEQLWEVVQLCLILSQDNASVEGVFSINKSLLVENLHGESLIAQRNVYDAIKYYGGIVMYLWMGMLLSVRGARSNYRDYLGKNFSRRVMQRRREKKKGKLLMRLEN</sequence>
<keyword evidence="3" id="KW-1185">Reference proteome</keyword>
<dbReference type="EMBL" id="JARBHB010000003">
    <property type="protein sequence ID" value="KAJ8890222.1"/>
    <property type="molecule type" value="Genomic_DNA"/>
</dbReference>
<dbReference type="Proteomes" id="UP001159363">
    <property type="component" value="Chromosome 3"/>
</dbReference>
<name>A0ABQ9I0Q4_9NEOP</name>
<reference evidence="2 3" key="1">
    <citation type="submission" date="2023-02" db="EMBL/GenBank/DDBJ databases">
        <title>LHISI_Scaffold_Assembly.</title>
        <authorList>
            <person name="Stuart O.P."/>
            <person name="Cleave R."/>
            <person name="Magrath M.J.L."/>
            <person name="Mikheyev A.S."/>
        </authorList>
    </citation>
    <scope>NUCLEOTIDE SEQUENCE [LARGE SCALE GENOMIC DNA]</scope>
    <source>
        <strain evidence="2">Daus_M_001</strain>
        <tissue evidence="2">Leg muscle</tissue>
    </source>
</reference>
<comment type="caution">
    <text evidence="2">The sequence shown here is derived from an EMBL/GenBank/DDBJ whole genome shotgun (WGS) entry which is preliminary data.</text>
</comment>
<evidence type="ECO:0000313" key="3">
    <source>
        <dbReference type="Proteomes" id="UP001159363"/>
    </source>
</evidence>
<protein>
    <submittedName>
        <fullName evidence="2">Uncharacterized protein</fullName>
    </submittedName>
</protein>
<evidence type="ECO:0000313" key="2">
    <source>
        <dbReference type="EMBL" id="KAJ8890222.1"/>
    </source>
</evidence>